<evidence type="ECO:0000313" key="2">
    <source>
        <dbReference type="EMBL" id="NEZ61069.1"/>
    </source>
</evidence>
<keyword evidence="1" id="KW-0812">Transmembrane</keyword>
<gene>
    <name evidence="2" type="ORF">DXZ20_36625</name>
</gene>
<dbReference type="EMBL" id="QXHD01000004">
    <property type="protein sequence ID" value="NEZ61069.1"/>
    <property type="molecule type" value="Genomic_DNA"/>
</dbReference>
<evidence type="ECO:0000313" key="3">
    <source>
        <dbReference type="Proteomes" id="UP000481033"/>
    </source>
</evidence>
<dbReference type="RefSeq" id="WP_163703326.1">
    <property type="nucleotide sequence ID" value="NZ_QXHD01000004.1"/>
</dbReference>
<dbReference type="Proteomes" id="UP000481033">
    <property type="component" value="Unassembled WGS sequence"/>
</dbReference>
<protein>
    <submittedName>
        <fullName evidence="2">Uncharacterized protein</fullName>
    </submittedName>
</protein>
<keyword evidence="3" id="KW-1185">Reference proteome</keyword>
<organism evidence="2 3">
    <name type="scientific">Adonisia turfae CCMR0081</name>
    <dbReference type="NCBI Taxonomy" id="2292702"/>
    <lineage>
        <taxon>Bacteria</taxon>
        <taxon>Bacillati</taxon>
        <taxon>Cyanobacteriota</taxon>
        <taxon>Adonisia</taxon>
        <taxon>Adonisia turfae</taxon>
    </lineage>
</organism>
<name>A0A6M0RXZ8_9CYAN</name>
<keyword evidence="1" id="KW-0472">Membrane</keyword>
<feature type="transmembrane region" description="Helical" evidence="1">
    <location>
        <begin position="102"/>
        <end position="120"/>
    </location>
</feature>
<proteinExistence type="predicted"/>
<reference evidence="2 3" key="1">
    <citation type="journal article" date="2020" name="Microb. Ecol.">
        <title>Ecogenomics of the Marine Benthic Filamentous Cyanobacterium Adonisia.</title>
        <authorList>
            <person name="Walter J.M."/>
            <person name="Coutinho F.H."/>
            <person name="Leomil L."/>
            <person name="Hargreaves P.I."/>
            <person name="Campeao M.E."/>
            <person name="Vieira V.V."/>
            <person name="Silva B.S."/>
            <person name="Fistarol G.O."/>
            <person name="Salomon P.S."/>
            <person name="Sawabe T."/>
            <person name="Mino S."/>
            <person name="Hosokawa M."/>
            <person name="Miyashita H."/>
            <person name="Maruyama F."/>
            <person name="van Verk M.C."/>
            <person name="Dutilh B.E."/>
            <person name="Thompson C.C."/>
            <person name="Thompson F.L."/>
        </authorList>
    </citation>
    <scope>NUCLEOTIDE SEQUENCE [LARGE SCALE GENOMIC DNA]</scope>
    <source>
        <strain evidence="2 3">CCMR0081</strain>
    </source>
</reference>
<dbReference type="AlphaFoldDB" id="A0A6M0RXZ8"/>
<keyword evidence="1" id="KW-1133">Transmembrane helix</keyword>
<feature type="transmembrane region" description="Helical" evidence="1">
    <location>
        <begin position="76"/>
        <end position="96"/>
    </location>
</feature>
<sequence length="329" mass="37197">MNKTSEIIIRAALFLASGWIVNQLPEIDVLSIELSNVNLFFIAFCIAIILAVIENNSSDQNNEEATDILNDAIIKISYACLLSLALFFCSNISSAPKGFSKTLQYSAVITLVWGVVVTVLKTKVSFRTNPEESRDILSETFLRGEVVLLNASRSVVQPISDIIPSHGGSKILRKTLERQSYIQGKINELRNRFEYRKQAFNYMRHIVDSKSFSRDISLITLEKYISTSSSSDLSNSLKEQFRMQLNLHFESIAISIKFGRPNAINKILENFSSQWVLDPKVYEEAFLIAKQRVRAVAIQDKVSIGAIAQIERHFEYLIEQIQLTTIAAY</sequence>
<evidence type="ECO:0000256" key="1">
    <source>
        <dbReference type="SAM" id="Phobius"/>
    </source>
</evidence>
<feature type="transmembrane region" description="Helical" evidence="1">
    <location>
        <begin position="37"/>
        <end position="55"/>
    </location>
</feature>
<accession>A0A6M0RXZ8</accession>
<comment type="caution">
    <text evidence="2">The sequence shown here is derived from an EMBL/GenBank/DDBJ whole genome shotgun (WGS) entry which is preliminary data.</text>
</comment>